<dbReference type="EMBL" id="CP119083">
    <property type="protein sequence ID" value="WEF35110.1"/>
    <property type="molecule type" value="Genomic_DNA"/>
</dbReference>
<dbReference type="Pfam" id="PF08281">
    <property type="entry name" value="Sigma70_r4_2"/>
    <property type="match status" value="1"/>
</dbReference>
<dbReference type="Gene3D" id="1.10.1740.10">
    <property type="match status" value="1"/>
</dbReference>
<dbReference type="SUPFAM" id="SSF88659">
    <property type="entry name" value="Sigma3 and sigma4 domains of RNA polymerase sigma factors"/>
    <property type="match status" value="1"/>
</dbReference>
<gene>
    <name evidence="7" type="ORF">PX653_10210</name>
</gene>
<keyword evidence="8" id="KW-1185">Reference proteome</keyword>
<dbReference type="NCBIfam" id="TIGR02937">
    <property type="entry name" value="sigma70-ECF"/>
    <property type="match status" value="1"/>
</dbReference>
<evidence type="ECO:0000256" key="1">
    <source>
        <dbReference type="ARBA" id="ARBA00010641"/>
    </source>
</evidence>
<dbReference type="RefSeq" id="WP_277417780.1">
    <property type="nucleotide sequence ID" value="NZ_CP119083.1"/>
</dbReference>
<dbReference type="InterPro" id="IPR014284">
    <property type="entry name" value="RNA_pol_sigma-70_dom"/>
</dbReference>
<evidence type="ECO:0000259" key="6">
    <source>
        <dbReference type="Pfam" id="PF08281"/>
    </source>
</evidence>
<evidence type="ECO:0000256" key="3">
    <source>
        <dbReference type="ARBA" id="ARBA00023082"/>
    </source>
</evidence>
<evidence type="ECO:0000256" key="2">
    <source>
        <dbReference type="ARBA" id="ARBA00023015"/>
    </source>
</evidence>
<accession>A0ABY8BH01</accession>
<comment type="similarity">
    <text evidence="1">Belongs to the sigma-70 factor family. ECF subfamily.</text>
</comment>
<dbReference type="InterPro" id="IPR036388">
    <property type="entry name" value="WH-like_DNA-bd_sf"/>
</dbReference>
<evidence type="ECO:0000313" key="7">
    <source>
        <dbReference type="EMBL" id="WEF35110.1"/>
    </source>
</evidence>
<dbReference type="SUPFAM" id="SSF88946">
    <property type="entry name" value="Sigma2 domain of RNA polymerase sigma factors"/>
    <property type="match status" value="1"/>
</dbReference>
<dbReference type="InterPro" id="IPR013324">
    <property type="entry name" value="RNA_pol_sigma_r3/r4-like"/>
</dbReference>
<dbReference type="InterPro" id="IPR013249">
    <property type="entry name" value="RNA_pol_sigma70_r4_t2"/>
</dbReference>
<dbReference type="Gene3D" id="1.10.10.10">
    <property type="entry name" value="Winged helix-like DNA-binding domain superfamily/Winged helix DNA-binding domain"/>
    <property type="match status" value="1"/>
</dbReference>
<evidence type="ECO:0000313" key="8">
    <source>
        <dbReference type="Proteomes" id="UP001216510"/>
    </source>
</evidence>
<keyword evidence="3" id="KW-0731">Sigma factor</keyword>
<name>A0ABY8BH01_9BURK</name>
<dbReference type="Pfam" id="PF04542">
    <property type="entry name" value="Sigma70_r2"/>
    <property type="match status" value="1"/>
</dbReference>
<sequence>MTSAISIPRHHAAASPREHFLHSEFRHSYSWLTASMHRLTGSRCDAEDLAASAFTELVALDDVSHIRQPRALLTTIARRLTFEFWRRRDLERAHLAELAQRPERHAPSAQDICLGVEEIARIDAALHRLGPRVREAFLLSECDELAYADIGARLGVSASMVRKYVAQARTACFTT</sequence>
<reference evidence="7 8" key="1">
    <citation type="submission" date="2023-02" db="EMBL/GenBank/DDBJ databases">
        <title>Gemone sequence of Telluria chitinolytica ACM 3522T.</title>
        <authorList>
            <person name="Frediansyah A."/>
            <person name="Miess H."/>
            <person name="Gross H."/>
        </authorList>
    </citation>
    <scope>NUCLEOTIDE SEQUENCE [LARGE SCALE GENOMIC DNA]</scope>
    <source>
        <strain evidence="7 8">ACM 3522</strain>
    </source>
</reference>
<dbReference type="InterPro" id="IPR013325">
    <property type="entry name" value="RNA_pol_sigma_r2"/>
</dbReference>
<keyword evidence="2" id="KW-0805">Transcription regulation</keyword>
<dbReference type="InterPro" id="IPR007627">
    <property type="entry name" value="RNA_pol_sigma70_r2"/>
</dbReference>
<protein>
    <submittedName>
        <fullName evidence="7">Sigma-70 family RNA polymerase sigma factor</fullName>
    </submittedName>
</protein>
<proteinExistence type="inferred from homology"/>
<keyword evidence="4" id="KW-0804">Transcription</keyword>
<dbReference type="PANTHER" id="PTHR43133">
    <property type="entry name" value="RNA POLYMERASE ECF-TYPE SIGMA FACTO"/>
    <property type="match status" value="1"/>
</dbReference>
<evidence type="ECO:0000259" key="5">
    <source>
        <dbReference type="Pfam" id="PF04542"/>
    </source>
</evidence>
<dbReference type="InterPro" id="IPR039425">
    <property type="entry name" value="RNA_pol_sigma-70-like"/>
</dbReference>
<feature type="domain" description="RNA polymerase sigma-70 region 2" evidence="5">
    <location>
        <begin position="26"/>
        <end position="89"/>
    </location>
</feature>
<organism evidence="7 8">
    <name type="scientific">Pseudoduganella chitinolytica</name>
    <dbReference type="NCBI Taxonomy" id="34070"/>
    <lineage>
        <taxon>Bacteria</taxon>
        <taxon>Pseudomonadati</taxon>
        <taxon>Pseudomonadota</taxon>
        <taxon>Betaproteobacteria</taxon>
        <taxon>Burkholderiales</taxon>
        <taxon>Oxalobacteraceae</taxon>
        <taxon>Telluria group</taxon>
        <taxon>Pseudoduganella</taxon>
    </lineage>
</organism>
<dbReference type="Proteomes" id="UP001216510">
    <property type="component" value="Chromosome"/>
</dbReference>
<dbReference type="PANTHER" id="PTHR43133:SF63">
    <property type="entry name" value="RNA POLYMERASE SIGMA FACTOR FECI-RELATED"/>
    <property type="match status" value="1"/>
</dbReference>
<evidence type="ECO:0000256" key="4">
    <source>
        <dbReference type="ARBA" id="ARBA00023163"/>
    </source>
</evidence>
<feature type="domain" description="RNA polymerase sigma factor 70 region 4 type 2" evidence="6">
    <location>
        <begin position="121"/>
        <end position="172"/>
    </location>
</feature>